<evidence type="ECO:0000313" key="4">
    <source>
        <dbReference type="Proteomes" id="UP000632195"/>
    </source>
</evidence>
<dbReference type="InterPro" id="IPR006076">
    <property type="entry name" value="FAD-dep_OxRdtase"/>
</dbReference>
<evidence type="ECO:0000259" key="2">
    <source>
        <dbReference type="Pfam" id="PF01266"/>
    </source>
</evidence>
<proteinExistence type="predicted"/>
<dbReference type="AlphaFoldDB" id="A0AA37BRD8"/>
<dbReference type="SUPFAM" id="SSF51905">
    <property type="entry name" value="FAD/NAD(P)-binding domain"/>
    <property type="match status" value="1"/>
</dbReference>
<dbReference type="Pfam" id="PF01266">
    <property type="entry name" value="DAO"/>
    <property type="match status" value="1"/>
</dbReference>
<dbReference type="EMBL" id="BMNY01000001">
    <property type="protein sequence ID" value="GGM71464.1"/>
    <property type="molecule type" value="Genomic_DNA"/>
</dbReference>
<feature type="domain" description="FAD dependent oxidoreductase" evidence="2">
    <location>
        <begin position="5"/>
        <end position="386"/>
    </location>
</feature>
<dbReference type="InterPro" id="IPR036188">
    <property type="entry name" value="FAD/NAD-bd_sf"/>
</dbReference>
<reference evidence="3" key="1">
    <citation type="journal article" date="2014" name="Int. J. Syst. Evol. Microbiol.">
        <title>Complete genome sequence of Corynebacterium casei LMG S-19264T (=DSM 44701T), isolated from a smear-ripened cheese.</title>
        <authorList>
            <consortium name="US DOE Joint Genome Institute (JGI-PGF)"/>
            <person name="Walter F."/>
            <person name="Albersmeier A."/>
            <person name="Kalinowski J."/>
            <person name="Ruckert C."/>
        </authorList>
    </citation>
    <scope>NUCLEOTIDE SEQUENCE</scope>
    <source>
        <strain evidence="3">JCM 13583</strain>
    </source>
</reference>
<reference evidence="3" key="2">
    <citation type="submission" date="2022-09" db="EMBL/GenBank/DDBJ databases">
        <authorList>
            <person name="Sun Q."/>
            <person name="Ohkuma M."/>
        </authorList>
    </citation>
    <scope>NUCLEOTIDE SEQUENCE</scope>
    <source>
        <strain evidence="3">JCM 13583</strain>
    </source>
</reference>
<dbReference type="GO" id="GO:0005737">
    <property type="term" value="C:cytoplasm"/>
    <property type="evidence" value="ECO:0007669"/>
    <property type="project" value="TreeGrafter"/>
</dbReference>
<keyword evidence="1" id="KW-0560">Oxidoreductase</keyword>
<dbReference type="GO" id="GO:0016491">
    <property type="term" value="F:oxidoreductase activity"/>
    <property type="evidence" value="ECO:0007669"/>
    <property type="project" value="UniProtKB-KW"/>
</dbReference>
<evidence type="ECO:0000313" key="3">
    <source>
        <dbReference type="EMBL" id="GGM71464.1"/>
    </source>
</evidence>
<dbReference type="Gene3D" id="3.30.9.10">
    <property type="entry name" value="D-Amino Acid Oxidase, subunit A, domain 2"/>
    <property type="match status" value="1"/>
</dbReference>
<accession>A0AA37BRD8</accession>
<dbReference type="RefSeq" id="WP_188680348.1">
    <property type="nucleotide sequence ID" value="NZ_BMNY01000001.1"/>
</dbReference>
<dbReference type="Proteomes" id="UP000632195">
    <property type="component" value="Unassembled WGS sequence"/>
</dbReference>
<sequence length="421" mass="47155">MEKFDVVVVGAGITGLSSAYHIKRENPDMRVALLERKSTFAQGNTGRSAAGFRDVFSSEMNRKLASSSISFYRHVQEDLHHDIGMKFTGYLFLLGSGALDSGYTREAAAKSRSRFVDKHEIEEMGFRLRPERSEAELMGLSDIEGGLLGLNCGIIEPDKLCGFYDRQIREMGVEAMYGTEVKRVALEPVKPLNYPGEPFLWQEKTVRSLQTSSGEVSADTYVLCTDVWTTALLDPTGIDSHIRPKKRQVFQVSGPEIGRFVEHPMVEGADTVPFVVLPSHRVYMRPEPRSRSLWISVADEYGRDFSFTEDPQPEPEFYEKSVFPVARSYLPILSSARVTSMWAGHYAYNTIDRTHYIFRDLNVIVATGTSGSGIMKGDAAGRIVSALLGGKEFAELYNGERVRVSDLGVEERRVPREHMVI</sequence>
<comment type="caution">
    <text evidence="3">The sequence shown here is derived from an EMBL/GenBank/DDBJ whole genome shotgun (WGS) entry which is preliminary data.</text>
</comment>
<gene>
    <name evidence="3" type="ORF">GCM10007108_06970</name>
</gene>
<organism evidence="3 4">
    <name type="scientific">Thermogymnomonas acidicola</name>
    <dbReference type="NCBI Taxonomy" id="399579"/>
    <lineage>
        <taxon>Archaea</taxon>
        <taxon>Methanobacteriati</taxon>
        <taxon>Thermoplasmatota</taxon>
        <taxon>Thermoplasmata</taxon>
        <taxon>Thermoplasmatales</taxon>
        <taxon>Thermogymnomonas</taxon>
    </lineage>
</organism>
<evidence type="ECO:0000256" key="1">
    <source>
        <dbReference type="ARBA" id="ARBA00023002"/>
    </source>
</evidence>
<dbReference type="Gene3D" id="3.50.50.60">
    <property type="entry name" value="FAD/NAD(P)-binding domain"/>
    <property type="match status" value="1"/>
</dbReference>
<name>A0AA37BRD8_9ARCH</name>
<dbReference type="PANTHER" id="PTHR13847:SF287">
    <property type="entry name" value="FAD-DEPENDENT OXIDOREDUCTASE DOMAIN-CONTAINING PROTEIN 1"/>
    <property type="match status" value="1"/>
</dbReference>
<keyword evidence="4" id="KW-1185">Reference proteome</keyword>
<protein>
    <submittedName>
        <fullName evidence="3">Proline dehydrogenase</fullName>
    </submittedName>
</protein>
<dbReference type="PANTHER" id="PTHR13847">
    <property type="entry name" value="SARCOSINE DEHYDROGENASE-RELATED"/>
    <property type="match status" value="1"/>
</dbReference>